<feature type="region of interest" description="Disordered" evidence="2">
    <location>
        <begin position="38"/>
        <end position="58"/>
    </location>
</feature>
<evidence type="ECO:0000313" key="3">
    <source>
        <dbReference type="EMBL" id="MTD56253.1"/>
    </source>
</evidence>
<dbReference type="OrthoDB" id="3629094at2"/>
<dbReference type="EMBL" id="WMBA01000031">
    <property type="protein sequence ID" value="MTD56253.1"/>
    <property type="molecule type" value="Genomic_DNA"/>
</dbReference>
<feature type="region of interest" description="Disordered" evidence="2">
    <location>
        <begin position="1"/>
        <end position="25"/>
    </location>
</feature>
<protein>
    <submittedName>
        <fullName evidence="3">DivIVA domain-containing protein</fullName>
    </submittedName>
</protein>
<gene>
    <name evidence="3" type="ORF">GKO32_20060</name>
</gene>
<sequence>MTGSVPEMPPALPSRTRRRVQPNGRVHTIRFAVLRAAAQDRDMSSDEETPTFPTTFRGYDRQEVDEYVRSARVKAERLAAALREAEQRLDELAADPAVPLPSPGSGTMGARVERIVALAESEAREIREQAVEEVAQLRAELEQEADQARRFRDQAAKASAEESRRMVERAEKDVAKLRETRAELLEQLVKIGQTVDLVTERLTEKATPKPRDPAPKPPAAIAEAKARLSKAAAD</sequence>
<evidence type="ECO:0000256" key="2">
    <source>
        <dbReference type="SAM" id="MobiDB-lite"/>
    </source>
</evidence>
<accession>A0A6N7Z346</accession>
<proteinExistence type="predicted"/>
<feature type="region of interest" description="Disordered" evidence="2">
    <location>
        <begin position="147"/>
        <end position="166"/>
    </location>
</feature>
<reference evidence="3 4" key="1">
    <citation type="submission" date="2019-11" db="EMBL/GenBank/DDBJ databases">
        <title>Draft genome of Amycolatopsis RM579.</title>
        <authorList>
            <person name="Duangmal K."/>
            <person name="Mingma R."/>
        </authorList>
    </citation>
    <scope>NUCLEOTIDE SEQUENCE [LARGE SCALE GENOMIC DNA]</scope>
    <source>
        <strain evidence="3 4">RM579</strain>
    </source>
</reference>
<feature type="compositionally biased region" description="Basic and acidic residues" evidence="2">
    <location>
        <begin position="201"/>
        <end position="214"/>
    </location>
</feature>
<keyword evidence="1" id="KW-0175">Coiled coil</keyword>
<dbReference type="AlphaFoldDB" id="A0A6N7Z346"/>
<organism evidence="3 4">
    <name type="scientific">Amycolatopsis pithecellobii</name>
    <dbReference type="NCBI Taxonomy" id="664692"/>
    <lineage>
        <taxon>Bacteria</taxon>
        <taxon>Bacillati</taxon>
        <taxon>Actinomycetota</taxon>
        <taxon>Actinomycetes</taxon>
        <taxon>Pseudonocardiales</taxon>
        <taxon>Pseudonocardiaceae</taxon>
        <taxon>Amycolatopsis</taxon>
    </lineage>
</organism>
<feature type="region of interest" description="Disordered" evidence="2">
    <location>
        <begin position="201"/>
        <end position="234"/>
    </location>
</feature>
<dbReference type="NCBIfam" id="TIGR03544">
    <property type="entry name" value="DivI1A_domain"/>
    <property type="match status" value="1"/>
</dbReference>
<feature type="compositionally biased region" description="Low complexity" evidence="2">
    <location>
        <begin position="219"/>
        <end position="234"/>
    </location>
</feature>
<feature type="coiled-coil region" evidence="1">
    <location>
        <begin position="68"/>
        <end position="95"/>
    </location>
</feature>
<comment type="caution">
    <text evidence="3">The sequence shown here is derived from an EMBL/GenBank/DDBJ whole genome shotgun (WGS) entry which is preliminary data.</text>
</comment>
<evidence type="ECO:0000313" key="4">
    <source>
        <dbReference type="Proteomes" id="UP000440096"/>
    </source>
</evidence>
<evidence type="ECO:0000256" key="1">
    <source>
        <dbReference type="SAM" id="Coils"/>
    </source>
</evidence>
<dbReference type="Proteomes" id="UP000440096">
    <property type="component" value="Unassembled WGS sequence"/>
</dbReference>
<dbReference type="Gene3D" id="6.10.250.660">
    <property type="match status" value="1"/>
</dbReference>
<name>A0A6N7Z346_9PSEU</name>
<keyword evidence="4" id="KW-1185">Reference proteome</keyword>
<dbReference type="InterPro" id="IPR019933">
    <property type="entry name" value="DivIVA_domain"/>
</dbReference>